<dbReference type="EMBL" id="MLQQ01000058">
    <property type="protein sequence ID" value="OIJ07638.1"/>
    <property type="molecule type" value="Genomic_DNA"/>
</dbReference>
<evidence type="ECO:0000313" key="1">
    <source>
        <dbReference type="EMBL" id="OIJ07638.1"/>
    </source>
</evidence>
<dbReference type="Proteomes" id="UP000180098">
    <property type="component" value="Unassembled WGS sequence"/>
</dbReference>
<sequence>MGFLSQVKAKGKQYIYLSEYIGSSNFSGSTEINVYGFGPKEEALKRMKRWEENFAYEFPKELLNRGYGRHDLRHWIKTLETGRSKTGRSLKFS</sequence>
<dbReference type="OrthoDB" id="2936917at2"/>
<keyword evidence="2" id="KW-1185">Reference proteome</keyword>
<proteinExistence type="predicted"/>
<name>A0A1S2L577_9BACI</name>
<reference evidence="1 2" key="1">
    <citation type="submission" date="2016-10" db="EMBL/GenBank/DDBJ databases">
        <title>Draft genome sequences of four alkaliphilic bacteria belonging to the Anaerobacillus genus.</title>
        <authorList>
            <person name="Bassil N.M."/>
            <person name="Lloyd J.R."/>
        </authorList>
    </citation>
    <scope>NUCLEOTIDE SEQUENCE [LARGE SCALE GENOMIC DNA]</scope>
    <source>
        <strain evidence="1 2">DSM 15340</strain>
    </source>
</reference>
<dbReference type="RefSeq" id="WP_071314826.1">
    <property type="nucleotide sequence ID" value="NZ_MLQQ01000058.1"/>
</dbReference>
<dbReference type="AlphaFoldDB" id="A0A1S2L577"/>
<evidence type="ECO:0000313" key="2">
    <source>
        <dbReference type="Proteomes" id="UP000180098"/>
    </source>
</evidence>
<protein>
    <submittedName>
        <fullName evidence="1">Uncharacterized protein</fullName>
    </submittedName>
</protein>
<gene>
    <name evidence="1" type="ORF">BKP35_18300</name>
</gene>
<comment type="caution">
    <text evidence="1">The sequence shown here is derived from an EMBL/GenBank/DDBJ whole genome shotgun (WGS) entry which is preliminary data.</text>
</comment>
<accession>A0A1S2L577</accession>
<organism evidence="1 2">
    <name type="scientific">Anaerobacillus arseniciselenatis</name>
    <dbReference type="NCBI Taxonomy" id="85682"/>
    <lineage>
        <taxon>Bacteria</taxon>
        <taxon>Bacillati</taxon>
        <taxon>Bacillota</taxon>
        <taxon>Bacilli</taxon>
        <taxon>Bacillales</taxon>
        <taxon>Bacillaceae</taxon>
        <taxon>Anaerobacillus</taxon>
    </lineage>
</organism>